<accession>A0A0H3FMT9</accession>
<dbReference type="PROSITE" id="PS00584">
    <property type="entry name" value="PFKB_KINASES_2"/>
    <property type="match status" value="1"/>
</dbReference>
<proteinExistence type="inferred from homology"/>
<evidence type="ECO:0000313" key="16">
    <source>
        <dbReference type="EMBL" id="AEG96105.1"/>
    </source>
</evidence>
<feature type="domain" description="Carbohydrate kinase PfkB" evidence="15">
    <location>
        <begin position="3"/>
        <end position="305"/>
    </location>
</feature>
<dbReference type="GO" id="GO:0005524">
    <property type="term" value="F:ATP binding"/>
    <property type="evidence" value="ECO:0007669"/>
    <property type="project" value="UniProtKB-KW"/>
</dbReference>
<comment type="similarity">
    <text evidence="1">Belongs to the carbohydrate kinase PfkB family.</text>
</comment>
<keyword evidence="17" id="KW-1185">Reference proteome</keyword>
<dbReference type="GO" id="GO:0019698">
    <property type="term" value="P:D-galacturonate catabolic process"/>
    <property type="evidence" value="ECO:0007669"/>
    <property type="project" value="TreeGrafter"/>
</dbReference>
<comment type="function">
    <text evidence="10">Catalyzes the phosphorylation of 2-keto-3-deoxygluconate (KDG) to produce 2-keto-3-deoxy-6-phosphogluconate (KDPG).</text>
</comment>
<dbReference type="PATRIC" id="fig|1028307.3.peg.1177"/>
<dbReference type="KEGG" id="eae:EAE_05890"/>
<evidence type="ECO:0000256" key="9">
    <source>
        <dbReference type="ARBA" id="ARBA00050729"/>
    </source>
</evidence>
<dbReference type="eggNOG" id="COG0524">
    <property type="taxonomic scope" value="Bacteria"/>
</dbReference>
<evidence type="ECO:0000256" key="1">
    <source>
        <dbReference type="ARBA" id="ARBA00010688"/>
    </source>
</evidence>
<dbReference type="EC" id="2.7.1.45" evidence="11"/>
<evidence type="ECO:0000256" key="6">
    <source>
        <dbReference type="ARBA" id="ARBA00023277"/>
    </source>
</evidence>
<keyword evidence="2" id="KW-0808">Transferase</keyword>
<gene>
    <name evidence="16" type="ordered locus">EAE_05890</name>
</gene>
<evidence type="ECO:0000256" key="13">
    <source>
        <dbReference type="ARBA" id="ARBA00075711"/>
    </source>
</evidence>
<comment type="catalytic activity">
    <reaction evidence="9">
        <text>2-dehydro-3-deoxy-D-gluconate + ATP = 2-dehydro-3-deoxy-6-phospho-D-gluconate + ADP + H(+)</text>
        <dbReference type="Rhea" id="RHEA:14797"/>
        <dbReference type="ChEBI" id="CHEBI:15378"/>
        <dbReference type="ChEBI" id="CHEBI:30616"/>
        <dbReference type="ChEBI" id="CHEBI:57569"/>
        <dbReference type="ChEBI" id="CHEBI:57990"/>
        <dbReference type="ChEBI" id="CHEBI:456216"/>
        <dbReference type="EC" id="2.7.1.45"/>
    </reaction>
</comment>
<dbReference type="PANTHER" id="PTHR43085">
    <property type="entry name" value="HEXOKINASE FAMILY MEMBER"/>
    <property type="match status" value="1"/>
</dbReference>
<evidence type="ECO:0000256" key="11">
    <source>
        <dbReference type="ARBA" id="ARBA00066369"/>
    </source>
</evidence>
<dbReference type="Gene3D" id="3.40.1190.20">
    <property type="match status" value="1"/>
</dbReference>
<dbReference type="HOGENOM" id="CLU_027634_8_1_6"/>
<dbReference type="InterPro" id="IPR011611">
    <property type="entry name" value="PfkB_dom"/>
</dbReference>
<dbReference type="InterPro" id="IPR002173">
    <property type="entry name" value="Carboh/pur_kinase_PfkB_CS"/>
</dbReference>
<reference evidence="16 17" key="1">
    <citation type="journal article" date="2012" name="J. Bacteriol.">
        <title>Complete genome sequence of Enterobacter aerogenes KCTC 2190.</title>
        <authorList>
            <person name="Shin S.H."/>
            <person name="Kim S."/>
            <person name="Kim J.Y."/>
            <person name="Lee S."/>
            <person name="Um Y."/>
            <person name="Oh M.K."/>
            <person name="Kim Y.R."/>
            <person name="Lee J."/>
            <person name="Yang K.S."/>
        </authorList>
    </citation>
    <scope>NUCLEOTIDE SEQUENCE [LARGE SCALE GENOMIC DNA]</scope>
    <source>
        <strain evidence="16 17">KCTC 2190</strain>
    </source>
</reference>
<dbReference type="Proteomes" id="UP000008881">
    <property type="component" value="Chromosome"/>
</dbReference>
<evidence type="ECO:0000256" key="14">
    <source>
        <dbReference type="ARBA" id="ARBA00080545"/>
    </source>
</evidence>
<keyword evidence="3" id="KW-0547">Nucleotide-binding</keyword>
<name>A0A0H3FMT9_KLEAK</name>
<dbReference type="AlphaFoldDB" id="A0A0H3FMT9"/>
<evidence type="ECO:0000256" key="12">
    <source>
        <dbReference type="ARBA" id="ARBA00067931"/>
    </source>
</evidence>
<dbReference type="CDD" id="cd01166">
    <property type="entry name" value="KdgK"/>
    <property type="match status" value="1"/>
</dbReference>
<dbReference type="OrthoDB" id="9776822at2"/>
<evidence type="ECO:0000256" key="7">
    <source>
        <dbReference type="ARBA" id="ARBA00043951"/>
    </source>
</evidence>
<evidence type="ECO:0000256" key="10">
    <source>
        <dbReference type="ARBA" id="ARBA00054997"/>
    </source>
</evidence>
<evidence type="ECO:0000256" key="3">
    <source>
        <dbReference type="ARBA" id="ARBA00022741"/>
    </source>
</evidence>
<dbReference type="GO" id="GO:0005829">
    <property type="term" value="C:cytosol"/>
    <property type="evidence" value="ECO:0007669"/>
    <property type="project" value="TreeGrafter"/>
</dbReference>
<comment type="pathway">
    <text evidence="7">Carbohydrate acid metabolism; 2-dehydro-3-deoxy-D-gluconate degradation; D-glyceraldehyde 3-phosphate and pyruvate from 2-dehydro-3-deoxy-D-gluconate: step 1/2.</text>
</comment>
<dbReference type="GeneID" id="93314306"/>
<evidence type="ECO:0000259" key="15">
    <source>
        <dbReference type="Pfam" id="PF00294"/>
    </source>
</evidence>
<evidence type="ECO:0000256" key="8">
    <source>
        <dbReference type="ARBA" id="ARBA00044254"/>
    </source>
</evidence>
<organism evidence="16 17">
    <name type="scientific">Klebsiella aerogenes (strain ATCC 13048 / DSM 30053 / CCUG 1429 / JCM 1235 / KCTC 2190 / NBRC 13534 / NCIMB 10102 / NCTC 10006 / CDC 819-56)</name>
    <name type="common">Enterobacter aerogenes</name>
    <dbReference type="NCBI Taxonomy" id="1028307"/>
    <lineage>
        <taxon>Bacteria</taxon>
        <taxon>Pseudomonadati</taxon>
        <taxon>Pseudomonadota</taxon>
        <taxon>Gammaproteobacteria</taxon>
        <taxon>Enterobacterales</taxon>
        <taxon>Enterobacteriaceae</taxon>
        <taxon>Klebsiella/Raoultella group</taxon>
        <taxon>Klebsiella</taxon>
    </lineage>
</organism>
<dbReference type="Pfam" id="PF00294">
    <property type="entry name" value="PfkB"/>
    <property type="match status" value="1"/>
</dbReference>
<evidence type="ECO:0000256" key="2">
    <source>
        <dbReference type="ARBA" id="ARBA00022679"/>
    </source>
</evidence>
<evidence type="ECO:0000256" key="4">
    <source>
        <dbReference type="ARBA" id="ARBA00022777"/>
    </source>
</evidence>
<dbReference type="GO" id="GO:0008673">
    <property type="term" value="F:2-dehydro-3-deoxygluconokinase activity"/>
    <property type="evidence" value="ECO:0007669"/>
    <property type="project" value="UniProtKB-EC"/>
</dbReference>
<dbReference type="GO" id="GO:0042840">
    <property type="term" value="P:D-glucuronate catabolic process"/>
    <property type="evidence" value="ECO:0007669"/>
    <property type="project" value="TreeGrafter"/>
</dbReference>
<dbReference type="RefSeq" id="WP_015703756.1">
    <property type="nucleotide sequence ID" value="NC_015663.1"/>
</dbReference>
<dbReference type="GO" id="GO:0006974">
    <property type="term" value="P:DNA damage response"/>
    <property type="evidence" value="ECO:0007669"/>
    <property type="project" value="TreeGrafter"/>
</dbReference>
<protein>
    <recommendedName>
        <fullName evidence="12">2-dehydro-3-deoxygluconokinase</fullName>
        <ecNumber evidence="11">2.7.1.45</ecNumber>
    </recommendedName>
    <alternativeName>
        <fullName evidence="13">2-keto-3-deoxygluconokinase</fullName>
    </alternativeName>
    <alternativeName>
        <fullName evidence="14">3-deoxy-2-oxo-D-gluconate kinase</fullName>
    </alternativeName>
    <alternativeName>
        <fullName evidence="8">KDG kinase</fullName>
    </alternativeName>
</protein>
<dbReference type="PANTHER" id="PTHR43085:SF15">
    <property type="entry name" value="2-DEHYDRO-3-DEOXYGLUCONOKINASE"/>
    <property type="match status" value="1"/>
</dbReference>
<keyword evidence="5" id="KW-0067">ATP-binding</keyword>
<dbReference type="FunFam" id="3.40.1190.20:FF:000011">
    <property type="entry name" value="2-dehydro-3-deoxygluconokinase, putative"/>
    <property type="match status" value="1"/>
</dbReference>
<evidence type="ECO:0000256" key="5">
    <source>
        <dbReference type="ARBA" id="ARBA00022840"/>
    </source>
</evidence>
<dbReference type="InterPro" id="IPR050306">
    <property type="entry name" value="PfkB_Carbo_kinase"/>
</dbReference>
<dbReference type="SUPFAM" id="SSF53613">
    <property type="entry name" value="Ribokinase-like"/>
    <property type="match status" value="1"/>
</dbReference>
<evidence type="ECO:0000313" key="17">
    <source>
        <dbReference type="Proteomes" id="UP000008881"/>
    </source>
</evidence>
<dbReference type="EMBL" id="CP002824">
    <property type="protein sequence ID" value="AEG96105.1"/>
    <property type="molecule type" value="Genomic_DNA"/>
</dbReference>
<keyword evidence="6" id="KW-0119">Carbohydrate metabolism</keyword>
<sequence length="309" mass="33931">MSKKIAVIGECMIELSEKNAAVNRGFGGDTLNTSVYIARQTSADALSVHYVTALGTDTFSQQMLESWQGEQVKTDLIQRMADRLPGLYYIETDETGERTFYYWRNEAAAKFWLESERAGAICEELATFDYLYLSGISLAILSPASREKLLTLLRECRANGGKVIFDNNYRPRLWASQQETRQVYQQMLECTDIAFLTLDDEDALWGAVPVAEVIARTHAAGVEEVVVKRGADSCLVAIAGQPLLEVPAVKLPKEKVVDTTAAGDSFSAGYLAVRLTGGDAESAAKRGHLTASTVIQYRGAIIPREAMPD</sequence>
<keyword evidence="4" id="KW-0418">Kinase</keyword>
<dbReference type="InterPro" id="IPR029056">
    <property type="entry name" value="Ribokinase-like"/>
</dbReference>